<dbReference type="RefSeq" id="WP_184095598.1">
    <property type="nucleotide sequence ID" value="NZ_AP023367.1"/>
</dbReference>
<gene>
    <name evidence="6 7" type="primary">mprF</name>
    <name evidence="7" type="ORF">acsn021_07570</name>
</gene>
<proteinExistence type="inferred from homology"/>
<evidence type="ECO:0000256" key="6">
    <source>
        <dbReference type="RuleBase" id="RU363042"/>
    </source>
</evidence>
<feature type="transmembrane region" description="Helical" evidence="6">
    <location>
        <begin position="234"/>
        <end position="260"/>
    </location>
</feature>
<feature type="transmembrane region" description="Helical" evidence="6">
    <location>
        <begin position="310"/>
        <end position="335"/>
    </location>
</feature>
<dbReference type="PANTHER" id="PTHR37693">
    <property type="entry name" value="PHOSPHATIDYLGLYCEROL LYSYLTRANSFERASE"/>
    <property type="match status" value="1"/>
</dbReference>
<dbReference type="Proteomes" id="UP000515561">
    <property type="component" value="Chromosome"/>
</dbReference>
<evidence type="ECO:0000256" key="4">
    <source>
        <dbReference type="ARBA" id="ARBA00022989"/>
    </source>
</evidence>
<sequence length="347" mass="39396">MNKQIMKTKKQVAGILILLVLIAFTFCIYLRDYSLQELFRALKQVNMVYLLAGLGAMFLFVLCEGMCIYLIVKELGYKTSFIRCFEYSNAGFYFSSITPSSSGGQPAQIYFMNKDNIPLSVSSITIFYVVYVYQIVMIVQGFIMGILCSGTAIQFIMKLKYLFLFGIIVNTAVILLLFGLMYSKKFVPALVSILVRIANKLPFFNKKAGIEKKLTSSLSSYHEKAMILRKHPRLFIKVFAVTMIQMIALNIVPSLVYLGFGNRADNFWDLITCQSLLTISVSAVPLPGAEGVSQSGFLQVFNIFFQKDTMILAMLIQRVLSFYVPLIISFLLYIFTQLRVIRTSEHR</sequence>
<evidence type="ECO:0000313" key="7">
    <source>
        <dbReference type="EMBL" id="BCJ93188.1"/>
    </source>
</evidence>
<keyword evidence="2" id="KW-1003">Cell membrane</keyword>
<keyword evidence="4 6" id="KW-1133">Transmembrane helix</keyword>
<dbReference type="AlphaFoldDB" id="A0A6S6R2D4"/>
<keyword evidence="5 6" id="KW-0472">Membrane</keyword>
<dbReference type="GO" id="GO:0050071">
    <property type="term" value="F:phosphatidylglycerol lysyltransferase activity"/>
    <property type="evidence" value="ECO:0007669"/>
    <property type="project" value="UniProtKB-EC"/>
</dbReference>
<reference evidence="7 8" key="1">
    <citation type="journal article" date="2016" name="Int. J. Syst. Evol. Microbiol.">
        <title>Descriptions of Anaerotaenia torta gen. nov., sp. nov. and Anaerocolumna cellulosilytica gen. nov., sp. nov. isolated from a methanogenic reactor of cattle waste.</title>
        <authorList>
            <person name="Uek A."/>
            <person name="Ohtaki Y."/>
            <person name="Kaku N."/>
            <person name="Ueki K."/>
        </authorList>
    </citation>
    <scope>NUCLEOTIDE SEQUENCE [LARGE SCALE GENOMIC DNA]</scope>
    <source>
        <strain evidence="7 8">SN021</strain>
    </source>
</reference>
<feature type="transmembrane region" description="Helical" evidence="6">
    <location>
        <begin position="12"/>
        <end position="31"/>
    </location>
</feature>
<feature type="transmembrane region" description="Helical" evidence="6">
    <location>
        <begin position="124"/>
        <end position="149"/>
    </location>
</feature>
<keyword evidence="8" id="KW-1185">Reference proteome</keyword>
<feature type="transmembrane region" description="Helical" evidence="6">
    <location>
        <begin position="161"/>
        <end position="180"/>
    </location>
</feature>
<evidence type="ECO:0000256" key="1">
    <source>
        <dbReference type="ARBA" id="ARBA00004651"/>
    </source>
</evidence>
<keyword evidence="6" id="KW-0046">Antibiotic resistance</keyword>
<dbReference type="GO" id="GO:0005886">
    <property type="term" value="C:plasma membrane"/>
    <property type="evidence" value="ECO:0007669"/>
    <property type="project" value="UniProtKB-SubCell"/>
</dbReference>
<comment type="similarity">
    <text evidence="6">Belongs to the LPG synthase family.</text>
</comment>
<organism evidence="7 8">
    <name type="scientific">Anaerocolumna cellulosilytica</name>
    <dbReference type="NCBI Taxonomy" id="433286"/>
    <lineage>
        <taxon>Bacteria</taxon>
        <taxon>Bacillati</taxon>
        <taxon>Bacillota</taxon>
        <taxon>Clostridia</taxon>
        <taxon>Lachnospirales</taxon>
        <taxon>Lachnospiraceae</taxon>
        <taxon>Anaerocolumna</taxon>
    </lineage>
</organism>
<keyword evidence="6 7" id="KW-0808">Transferase</keyword>
<dbReference type="GO" id="GO:0046677">
    <property type="term" value="P:response to antibiotic"/>
    <property type="evidence" value="ECO:0007669"/>
    <property type="project" value="UniProtKB-KW"/>
</dbReference>
<name>A0A6S6R2D4_9FIRM</name>
<comment type="catalytic activity">
    <reaction evidence="6">
        <text>L-lysyl-tRNA(Lys) + a 1,2-diacyl-sn-glycero-3-phospho-(1'-sn-glycerol) = a 1,2-diacyl-sn-glycero-3-phospho-1'-(3'-O-L-lysyl)-sn-glycerol + tRNA(Lys)</text>
        <dbReference type="Rhea" id="RHEA:10668"/>
        <dbReference type="Rhea" id="RHEA-COMP:9696"/>
        <dbReference type="Rhea" id="RHEA-COMP:9697"/>
        <dbReference type="ChEBI" id="CHEBI:64716"/>
        <dbReference type="ChEBI" id="CHEBI:75792"/>
        <dbReference type="ChEBI" id="CHEBI:78442"/>
        <dbReference type="ChEBI" id="CHEBI:78529"/>
        <dbReference type="EC" id="2.3.2.3"/>
    </reaction>
</comment>
<protein>
    <recommendedName>
        <fullName evidence="6">Phosphatidylglycerol lysyltransferase</fullName>
        <ecNumber evidence="6">2.3.2.3</ecNumber>
    </recommendedName>
    <alternativeName>
        <fullName evidence="6">Lysylphosphatidylglycerol synthase</fullName>
    </alternativeName>
</protein>
<keyword evidence="6" id="KW-0443">Lipid metabolism</keyword>
<feature type="transmembrane region" description="Helical" evidence="6">
    <location>
        <begin position="51"/>
        <end position="72"/>
    </location>
</feature>
<comment type="subcellular location">
    <subcellularLocation>
        <location evidence="1 6">Cell membrane</location>
        <topology evidence="1 6">Multi-pass membrane protein</topology>
    </subcellularLocation>
</comment>
<dbReference type="PANTHER" id="PTHR37693:SF1">
    <property type="entry name" value="INTEGRAL MEMBRANE PROTEIN"/>
    <property type="match status" value="1"/>
</dbReference>
<dbReference type="GO" id="GO:0006629">
    <property type="term" value="P:lipid metabolic process"/>
    <property type="evidence" value="ECO:0007669"/>
    <property type="project" value="UniProtKB-KW"/>
</dbReference>
<evidence type="ECO:0000256" key="3">
    <source>
        <dbReference type="ARBA" id="ARBA00022692"/>
    </source>
</evidence>
<comment type="function">
    <text evidence="6">Catalyzes the transfer of a lysyl group from L-lysyl-tRNA(Lys) to membrane-bound phosphatidylglycerol (PG), which produces lysylphosphatidylglycerol (LPG), a major component of the bacterial membrane with a positive net charge. LPG synthesis contributes to bacterial virulence as it is involved in the resistance mechanism against cationic antimicrobial peptides (CAMP) produces by the host's immune system (defensins, cathelicidins) and by the competing microorganisms.</text>
</comment>
<dbReference type="EMBL" id="AP023367">
    <property type="protein sequence ID" value="BCJ93188.1"/>
    <property type="molecule type" value="Genomic_DNA"/>
</dbReference>
<dbReference type="InterPro" id="IPR022791">
    <property type="entry name" value="L-PG_synthase/AglD"/>
</dbReference>
<keyword evidence="3 6" id="KW-0812">Transmembrane</keyword>
<accession>A0A6S6R2D4</accession>
<evidence type="ECO:0000313" key="8">
    <source>
        <dbReference type="Proteomes" id="UP000515561"/>
    </source>
</evidence>
<evidence type="ECO:0000256" key="2">
    <source>
        <dbReference type="ARBA" id="ARBA00022475"/>
    </source>
</evidence>
<dbReference type="KEGG" id="acel:acsn021_07570"/>
<dbReference type="Pfam" id="PF03706">
    <property type="entry name" value="LPG_synthase_TM"/>
    <property type="match status" value="1"/>
</dbReference>
<dbReference type="NCBIfam" id="TIGR00374">
    <property type="entry name" value="flippase-like domain"/>
    <property type="match status" value="1"/>
</dbReference>
<dbReference type="EC" id="2.3.2.3" evidence="6"/>
<evidence type="ECO:0000256" key="5">
    <source>
        <dbReference type="ARBA" id="ARBA00023136"/>
    </source>
</evidence>